<name>A0A844FAM9_CLOSV</name>
<keyword evidence="1" id="KW-1133">Transmembrane helix</keyword>
<dbReference type="PANTHER" id="PTHR37305">
    <property type="entry name" value="INTEGRAL MEMBRANE PROTEIN-RELATED"/>
    <property type="match status" value="1"/>
</dbReference>
<dbReference type="GO" id="GO:0005886">
    <property type="term" value="C:plasma membrane"/>
    <property type="evidence" value="ECO:0007669"/>
    <property type="project" value="UniProtKB-SubCell"/>
</dbReference>
<feature type="transmembrane region" description="Helical" evidence="1">
    <location>
        <begin position="192"/>
        <end position="213"/>
    </location>
</feature>
<proteinExistence type="predicted"/>
<protein>
    <submittedName>
        <fullName evidence="2">ABC transporter permease</fullName>
    </submittedName>
</protein>
<evidence type="ECO:0000313" key="3">
    <source>
        <dbReference type="Proteomes" id="UP000462363"/>
    </source>
</evidence>
<comment type="caution">
    <text evidence="2">The sequence shown here is derived from an EMBL/GenBank/DDBJ whole genome shotgun (WGS) entry which is preliminary data.</text>
</comment>
<evidence type="ECO:0000313" key="2">
    <source>
        <dbReference type="EMBL" id="MSS39715.1"/>
    </source>
</evidence>
<dbReference type="AlphaFoldDB" id="A0A844FAM9"/>
<dbReference type="EMBL" id="VUMB01000008">
    <property type="protein sequence ID" value="MSS39715.1"/>
    <property type="molecule type" value="Genomic_DNA"/>
</dbReference>
<feature type="transmembrane region" description="Helical" evidence="1">
    <location>
        <begin position="384"/>
        <end position="406"/>
    </location>
</feature>
<accession>A0A844FAM9</accession>
<keyword evidence="1" id="KW-0812">Transmembrane</keyword>
<gene>
    <name evidence="2" type="ORF">FYJ37_04945</name>
</gene>
<keyword evidence="1" id="KW-0472">Membrane</keyword>
<feature type="transmembrane region" description="Helical" evidence="1">
    <location>
        <begin position="290"/>
        <end position="312"/>
    </location>
</feature>
<dbReference type="RefSeq" id="WP_154322550.1">
    <property type="nucleotide sequence ID" value="NZ_CAMAAA010000019.1"/>
</dbReference>
<dbReference type="GO" id="GO:0140359">
    <property type="term" value="F:ABC-type transporter activity"/>
    <property type="evidence" value="ECO:0007669"/>
    <property type="project" value="InterPro"/>
</dbReference>
<feature type="transmembrane region" description="Helical" evidence="1">
    <location>
        <begin position="319"/>
        <end position="339"/>
    </location>
</feature>
<evidence type="ECO:0000256" key="1">
    <source>
        <dbReference type="SAM" id="Phobius"/>
    </source>
</evidence>
<dbReference type="Proteomes" id="UP000462363">
    <property type="component" value="Unassembled WGS sequence"/>
</dbReference>
<sequence>MRLLCLELKRLVKTRSTWMLLAAALILSAVLAYFPISFVTSYKTDARGNMVKLTGIEAIQNKKEQEQAIAGLITEEKVAKAVKDFRECYQEYGSAFPPEVPMEVYNEKIAPQYPVLEQAARVLADSQVYVDTMTDADISPEDVAGFYEKYRERLKQMGKDEKEQEEIERLSADIEMPFTYVPGFSAESYDYLVLYLFLLMFIFAVIAAPVFCAEYQTGADSILRCARHGRMRLAATKIGAMLIIFLATFGAGTAVFLLITNQAFGWEGLQTSLQMLRSAFVMPQMTLGEAWTTVVLAGLCSLLATVCAALYLSSRCRNVQAAIIGSIVLCMLPTIIYMVSSSNVADILRCIFPSGGIGLTNSFFYEVMGLHFIRLGTGYIWTPYLIMGTAILEIPLFLVLTAVTYCRRESI</sequence>
<reference evidence="2 3" key="1">
    <citation type="submission" date="2019-08" db="EMBL/GenBank/DDBJ databases">
        <title>In-depth cultivation of the pig gut microbiome towards novel bacterial diversity and tailored functional studies.</title>
        <authorList>
            <person name="Wylensek D."/>
            <person name="Hitch T.C.A."/>
            <person name="Clavel T."/>
        </authorList>
    </citation>
    <scope>NUCLEOTIDE SEQUENCE [LARGE SCALE GENOMIC DNA]</scope>
    <source>
        <strain evidence="2 3">BL-389-WT-3D</strain>
    </source>
</reference>
<feature type="transmembrane region" description="Helical" evidence="1">
    <location>
        <begin position="234"/>
        <end position="259"/>
    </location>
</feature>
<dbReference type="PANTHER" id="PTHR37305:SF1">
    <property type="entry name" value="MEMBRANE PROTEIN"/>
    <property type="match status" value="1"/>
</dbReference>
<organism evidence="2 3">
    <name type="scientific">Clostridium scindens (strain JCM 10418 / VPI 12708)</name>
    <dbReference type="NCBI Taxonomy" id="29347"/>
    <lineage>
        <taxon>Bacteria</taxon>
        <taxon>Bacillati</taxon>
        <taxon>Bacillota</taxon>
        <taxon>Clostridia</taxon>
        <taxon>Lachnospirales</taxon>
        <taxon>Lachnospiraceae</taxon>
    </lineage>
</organism>